<dbReference type="Gene3D" id="2.30.30.370">
    <property type="entry name" value="FAH"/>
    <property type="match status" value="1"/>
</dbReference>
<name>A0A839QQ84_9MICO</name>
<dbReference type="FunFam" id="3.90.850.10:FF:000002">
    <property type="entry name" value="2-hydroxyhepta-2,4-diene-1,7-dioate isomerase"/>
    <property type="match status" value="1"/>
</dbReference>
<gene>
    <name evidence="4" type="ORF">FHX50_000410</name>
</gene>
<dbReference type="SUPFAM" id="SSF56529">
    <property type="entry name" value="FAH"/>
    <property type="match status" value="1"/>
</dbReference>
<evidence type="ECO:0000313" key="5">
    <source>
        <dbReference type="Proteomes" id="UP000568050"/>
    </source>
</evidence>
<dbReference type="GO" id="GO:0018773">
    <property type="term" value="F:acetylpyruvate hydrolase activity"/>
    <property type="evidence" value="ECO:0007669"/>
    <property type="project" value="TreeGrafter"/>
</dbReference>
<dbReference type="InterPro" id="IPR036663">
    <property type="entry name" value="Fumarylacetoacetase_C_sf"/>
</dbReference>
<organism evidence="4 5">
    <name type="scientific">Helcobacillus massiliensis</name>
    <dbReference type="NCBI Taxonomy" id="521392"/>
    <lineage>
        <taxon>Bacteria</taxon>
        <taxon>Bacillati</taxon>
        <taxon>Actinomycetota</taxon>
        <taxon>Actinomycetes</taxon>
        <taxon>Micrococcales</taxon>
        <taxon>Dermabacteraceae</taxon>
        <taxon>Helcobacillus</taxon>
    </lineage>
</organism>
<keyword evidence="1" id="KW-0479">Metal-binding</keyword>
<dbReference type="EMBL" id="JACHWP010000001">
    <property type="protein sequence ID" value="MBB3022162.1"/>
    <property type="molecule type" value="Genomic_DNA"/>
</dbReference>
<protein>
    <submittedName>
        <fullName evidence="4">2-keto-4-pentenoate hydratase/2-oxohepta-3-ene-1,7-dioic acid hydratase in catechol pathway</fullName>
    </submittedName>
</protein>
<proteinExistence type="predicted"/>
<dbReference type="GO" id="GO:0019752">
    <property type="term" value="P:carboxylic acid metabolic process"/>
    <property type="evidence" value="ECO:0007669"/>
    <property type="project" value="UniProtKB-ARBA"/>
</dbReference>
<dbReference type="Proteomes" id="UP000568050">
    <property type="component" value="Unassembled WGS sequence"/>
</dbReference>
<sequence>MRIARFTDGSDPMFGIVQEKDGVDMVYGLAGDPLFTEITPNGVIRPLEDVRLLSPVIPRSKVVCVGKNYAQHAKEMGGEAPEQPLLFMKPNTAVIGPMEPMFIPTYSSEVSLEAELAVVIKQMAKNVDASAAAGVVFGYTCGNDFTARDSQREEDQWFRAKAFDTSCALGPWIETDLDPSALAIGSEVNGEAQQDGTTADMIHPVADIIAEVSRVTTLLPGDVILTGTPAGVAQVADGDRVTVRIQGIGELTTPISSAATL</sequence>
<dbReference type="AlphaFoldDB" id="A0A839QQ84"/>
<dbReference type="PANTHER" id="PTHR11820">
    <property type="entry name" value="ACYLPYRUVASE"/>
    <property type="match status" value="1"/>
</dbReference>
<evidence type="ECO:0000256" key="1">
    <source>
        <dbReference type="ARBA" id="ARBA00022723"/>
    </source>
</evidence>
<dbReference type="GO" id="GO:0046872">
    <property type="term" value="F:metal ion binding"/>
    <property type="evidence" value="ECO:0007669"/>
    <property type="project" value="UniProtKB-KW"/>
</dbReference>
<dbReference type="RefSeq" id="WP_183374005.1">
    <property type="nucleotide sequence ID" value="NZ_CBCSFZ010000008.1"/>
</dbReference>
<reference evidence="4 5" key="1">
    <citation type="submission" date="2020-08" db="EMBL/GenBank/DDBJ databases">
        <title>Sequencing the genomes of 1000 actinobacteria strains.</title>
        <authorList>
            <person name="Klenk H.-P."/>
        </authorList>
    </citation>
    <scope>NUCLEOTIDE SEQUENCE [LARGE SCALE GENOMIC DNA]</scope>
    <source>
        <strain evidence="4 5">DSM 23040</strain>
    </source>
</reference>
<accession>A0A839QQ84</accession>
<evidence type="ECO:0000259" key="3">
    <source>
        <dbReference type="Pfam" id="PF10370"/>
    </source>
</evidence>
<feature type="domain" description="Fumarylacetoacetase-like C-terminal" evidence="2">
    <location>
        <begin position="61"/>
        <end position="255"/>
    </location>
</feature>
<dbReference type="GO" id="GO:0016853">
    <property type="term" value="F:isomerase activity"/>
    <property type="evidence" value="ECO:0007669"/>
    <property type="project" value="UniProtKB-ARBA"/>
</dbReference>
<dbReference type="PANTHER" id="PTHR11820:SF7">
    <property type="entry name" value="ACYLPYRUVASE FAHD1, MITOCHONDRIAL"/>
    <property type="match status" value="1"/>
</dbReference>
<dbReference type="Gene3D" id="3.90.850.10">
    <property type="entry name" value="Fumarylacetoacetase-like, C-terminal domain"/>
    <property type="match status" value="1"/>
</dbReference>
<dbReference type="InterPro" id="IPR018833">
    <property type="entry name" value="Rv2993c-like_N"/>
</dbReference>
<evidence type="ECO:0000259" key="2">
    <source>
        <dbReference type="Pfam" id="PF01557"/>
    </source>
</evidence>
<comment type="caution">
    <text evidence="4">The sequence shown here is derived from an EMBL/GenBank/DDBJ whole genome shotgun (WGS) entry which is preliminary data.</text>
</comment>
<evidence type="ECO:0000313" key="4">
    <source>
        <dbReference type="EMBL" id="MBB3022162.1"/>
    </source>
</evidence>
<dbReference type="InterPro" id="IPR011234">
    <property type="entry name" value="Fumarylacetoacetase-like_C"/>
</dbReference>
<keyword evidence="5" id="KW-1185">Reference proteome</keyword>
<dbReference type="Pfam" id="PF01557">
    <property type="entry name" value="FAA_hydrolase"/>
    <property type="match status" value="1"/>
</dbReference>
<feature type="domain" description="Rv2993c-like N-terminal" evidence="3">
    <location>
        <begin position="1"/>
        <end position="55"/>
    </location>
</feature>
<dbReference type="Pfam" id="PF10370">
    <property type="entry name" value="Rv2993c-like_N"/>
    <property type="match status" value="1"/>
</dbReference>